<feature type="transmembrane region" description="Helical" evidence="1">
    <location>
        <begin position="171"/>
        <end position="195"/>
    </location>
</feature>
<dbReference type="Proteomes" id="UP000627538">
    <property type="component" value="Unassembled WGS sequence"/>
</dbReference>
<dbReference type="EMBL" id="JACRUO010000001">
    <property type="protein sequence ID" value="MBD3689146.1"/>
    <property type="molecule type" value="Genomic_DNA"/>
</dbReference>
<feature type="transmembrane region" description="Helical" evidence="1">
    <location>
        <begin position="138"/>
        <end position="159"/>
    </location>
</feature>
<keyword evidence="1" id="KW-1133">Transmembrane helix</keyword>
<name>A0A8I0GBB9_9ACTO</name>
<organism evidence="2 3">
    <name type="scientific">Nanchangia anserum</name>
    <dbReference type="NCBI Taxonomy" id="2692125"/>
    <lineage>
        <taxon>Bacteria</taxon>
        <taxon>Bacillati</taxon>
        <taxon>Actinomycetota</taxon>
        <taxon>Actinomycetes</taxon>
        <taxon>Actinomycetales</taxon>
        <taxon>Actinomycetaceae</taxon>
        <taxon>Nanchangia</taxon>
    </lineage>
</organism>
<sequence>MKFEAVSADTSEKLITHTRDLFDTSRVKVFTTPPSLAFDRAVAYALPTPEGTHYGVTIPITGAVRISNFTVIFSPDGQVSNYAETHTKKTDDGFINIAQWINGGKSLEKTAYVGDLDFDAPGGNSTPSFPLDRSWQKAVACLAAVLGVSSGVAAVVLSLCGGSCAVPEPTFSKAVCAACVGGIVTLGGASITGVVKCFGYW</sequence>
<keyword evidence="1" id="KW-0472">Membrane</keyword>
<keyword evidence="3" id="KW-1185">Reference proteome</keyword>
<evidence type="ECO:0000313" key="2">
    <source>
        <dbReference type="EMBL" id="MBD3689146.1"/>
    </source>
</evidence>
<dbReference type="RefSeq" id="WP_191071215.1">
    <property type="nucleotide sequence ID" value="NZ_CP060506.1"/>
</dbReference>
<proteinExistence type="predicted"/>
<accession>A0A8I0GBB9</accession>
<reference evidence="2 3" key="1">
    <citation type="submission" date="2020-08" db="EMBL/GenBank/DDBJ databases">
        <title>Winkia gen. nov., sp. nov., isolated from faeces of the Anser albifrons in China.</title>
        <authorList>
            <person name="Liu Q."/>
        </authorList>
    </citation>
    <scope>NUCLEOTIDE SEQUENCE [LARGE SCALE GENOMIC DNA]</scope>
    <source>
        <strain evidence="2 3">C62</strain>
    </source>
</reference>
<gene>
    <name evidence="2" type="ORF">H8R10_02735</name>
</gene>
<keyword evidence="1" id="KW-0812">Transmembrane</keyword>
<dbReference type="AlphaFoldDB" id="A0A8I0GBB9"/>
<evidence type="ECO:0000313" key="3">
    <source>
        <dbReference type="Proteomes" id="UP000627538"/>
    </source>
</evidence>
<comment type="caution">
    <text evidence="2">The sequence shown here is derived from an EMBL/GenBank/DDBJ whole genome shotgun (WGS) entry which is preliminary data.</text>
</comment>
<evidence type="ECO:0000256" key="1">
    <source>
        <dbReference type="SAM" id="Phobius"/>
    </source>
</evidence>
<protein>
    <submittedName>
        <fullName evidence="2">Uncharacterized protein</fullName>
    </submittedName>
</protein>